<proteinExistence type="predicted"/>
<gene>
    <name evidence="1" type="ORF">LARSCL_LOCUS22362</name>
</gene>
<dbReference type="Proteomes" id="UP001497382">
    <property type="component" value="Unassembled WGS sequence"/>
</dbReference>
<organism evidence="1 2">
    <name type="scientific">Larinioides sclopetarius</name>
    <dbReference type="NCBI Taxonomy" id="280406"/>
    <lineage>
        <taxon>Eukaryota</taxon>
        <taxon>Metazoa</taxon>
        <taxon>Ecdysozoa</taxon>
        <taxon>Arthropoda</taxon>
        <taxon>Chelicerata</taxon>
        <taxon>Arachnida</taxon>
        <taxon>Araneae</taxon>
        <taxon>Araneomorphae</taxon>
        <taxon>Entelegynae</taxon>
        <taxon>Araneoidea</taxon>
        <taxon>Araneidae</taxon>
        <taxon>Larinioides</taxon>
    </lineage>
</organism>
<evidence type="ECO:0000313" key="2">
    <source>
        <dbReference type="Proteomes" id="UP001497382"/>
    </source>
</evidence>
<dbReference type="EMBL" id="CAXIEN010000631">
    <property type="protein sequence ID" value="CAL1301181.1"/>
    <property type="molecule type" value="Genomic_DNA"/>
</dbReference>
<reference evidence="1 2" key="1">
    <citation type="submission" date="2024-04" db="EMBL/GenBank/DDBJ databases">
        <authorList>
            <person name="Rising A."/>
            <person name="Reimegard J."/>
            <person name="Sonavane S."/>
            <person name="Akerstrom W."/>
            <person name="Nylinder S."/>
            <person name="Hedman E."/>
            <person name="Kallberg Y."/>
        </authorList>
    </citation>
    <scope>NUCLEOTIDE SEQUENCE [LARGE SCALE GENOMIC DNA]</scope>
</reference>
<evidence type="ECO:0000313" key="1">
    <source>
        <dbReference type="EMBL" id="CAL1301181.1"/>
    </source>
</evidence>
<feature type="non-terminal residue" evidence="1">
    <location>
        <position position="124"/>
    </location>
</feature>
<keyword evidence="2" id="KW-1185">Reference proteome</keyword>
<dbReference type="AlphaFoldDB" id="A0AAV2BXW3"/>
<protein>
    <submittedName>
        <fullName evidence="1">Uncharacterized protein</fullName>
    </submittedName>
</protein>
<accession>A0AAV2BXW3</accession>
<sequence>MQRTCMLLSEGIFVMCGSANCKPDDDAILQSTQIFPKTGEDFLDLVIDESSTIMDLPEMDDNFTDLQLNNAAFMAGYLSKRCIQKLECEQCKVNVCGEKNSLANTGNIFLSIKEFSDSKNALKY</sequence>
<comment type="caution">
    <text evidence="1">The sequence shown here is derived from an EMBL/GenBank/DDBJ whole genome shotgun (WGS) entry which is preliminary data.</text>
</comment>
<name>A0AAV2BXW3_9ARAC</name>